<organism evidence="2 3">
    <name type="scientific">Brevibacillus brevis</name>
    <name type="common">Bacillus brevis</name>
    <dbReference type="NCBI Taxonomy" id="1393"/>
    <lineage>
        <taxon>Bacteria</taxon>
        <taxon>Bacillati</taxon>
        <taxon>Bacillota</taxon>
        <taxon>Bacilli</taxon>
        <taxon>Bacillales</taxon>
        <taxon>Paenibacillaceae</taxon>
        <taxon>Brevibacillus</taxon>
    </lineage>
</organism>
<keyword evidence="1" id="KW-0472">Membrane</keyword>
<proteinExistence type="predicted"/>
<dbReference type="RefSeq" id="WP_310773242.1">
    <property type="nucleotide sequence ID" value="NZ_CP134050.1"/>
</dbReference>
<evidence type="ECO:0000256" key="1">
    <source>
        <dbReference type="SAM" id="Phobius"/>
    </source>
</evidence>
<sequence length="64" mass="7226">MAYAIGTALWASSLLVLSFVKDMLKTDWLETGAASSNVALSVVFTAVYLFFLFLVWWFQRKVNS</sequence>
<keyword evidence="3" id="KW-1185">Reference proteome</keyword>
<feature type="transmembrane region" description="Helical" evidence="1">
    <location>
        <begin position="34"/>
        <end position="58"/>
    </location>
</feature>
<dbReference type="EMBL" id="CP134050">
    <property type="protein sequence ID" value="WNC17429.1"/>
    <property type="molecule type" value="Genomic_DNA"/>
</dbReference>
<reference evidence="2 3" key="1">
    <citation type="submission" date="2023-09" db="EMBL/GenBank/DDBJ databases">
        <title>Complete Genome and Methylome dissection of Bacillus brevis NEB573 original source of BbsI restriction endonuclease.</title>
        <authorList>
            <person name="Fomenkov A."/>
            <person name="Roberts R.D."/>
        </authorList>
    </citation>
    <scope>NUCLEOTIDE SEQUENCE [LARGE SCALE GENOMIC DNA]</scope>
    <source>
        <strain evidence="2 3">NEB573</strain>
    </source>
</reference>
<name>A0ABY9TD50_BREBE</name>
<accession>A0ABY9TD50</accession>
<dbReference type="Proteomes" id="UP001256827">
    <property type="component" value="Chromosome"/>
</dbReference>
<evidence type="ECO:0000313" key="2">
    <source>
        <dbReference type="EMBL" id="WNC17429.1"/>
    </source>
</evidence>
<keyword evidence="1" id="KW-0812">Transmembrane</keyword>
<keyword evidence="1" id="KW-1133">Transmembrane helix</keyword>
<gene>
    <name evidence="2" type="ORF">RGB73_14310</name>
</gene>
<protein>
    <submittedName>
        <fullName evidence="2">Uncharacterized protein</fullName>
    </submittedName>
</protein>
<evidence type="ECO:0000313" key="3">
    <source>
        <dbReference type="Proteomes" id="UP001256827"/>
    </source>
</evidence>